<dbReference type="EMBL" id="CP002154">
    <property type="protein sequence ID" value="ADM41752.1"/>
    <property type="molecule type" value="Genomic_DNA"/>
</dbReference>
<reference evidence="3" key="1">
    <citation type="submission" date="2010-08" db="EMBL/GenBank/DDBJ databases">
        <title>Genome comparisons of Edwardsiella bacteria analysed using deep sequencing technology.</title>
        <authorList>
            <person name="van Soest J.J."/>
            <person name="Henkel C.V."/>
            <person name="Jansen H.J."/>
            <person name="van den Hondel C.A.M.J.J."/>
            <person name="Bloemberg G.V."/>
            <person name="Meijer A.H."/>
            <person name="Spaink H.P."/>
        </authorList>
    </citation>
    <scope>NUCLEOTIDE SEQUENCE [LARGE SCALE GENOMIC DNA]</scope>
    <source>
        <strain evidence="3">FL6-60</strain>
    </source>
</reference>
<sequence length="163" mass="17714">MKQYLSLLAVCLLAGCSAGPQATESVPQTLRSSYQCDVPQAQAFPPLQTAADLVVNMRHLSQHAQARNFVAGQWLAHSDALPERDRISACSTQILQASRQIIDAQYQAVYPTLTSQAQRDALKETIATWRTAMQGITPQGVNDTALAAFNTAAERLLALLQPH</sequence>
<dbReference type="Proteomes" id="UP000002230">
    <property type="component" value="Chromosome"/>
</dbReference>
<evidence type="ECO:0000313" key="3">
    <source>
        <dbReference type="Proteomes" id="UP000002230"/>
    </source>
</evidence>
<feature type="chain" id="PRO_5002607896" description="Lipoprotein" evidence="1">
    <location>
        <begin position="23"/>
        <end position="163"/>
    </location>
</feature>
<name>A0A0H3DSZ3_EDWTF</name>
<accession>A0A0H3DSZ3</accession>
<gene>
    <name evidence="2" type="ordered locus">ETAF_1644</name>
</gene>
<organism evidence="2 3">
    <name type="scientific">Edwardsiella tarda (strain FL6-60)</name>
    <dbReference type="NCBI Taxonomy" id="718251"/>
    <lineage>
        <taxon>Bacteria</taxon>
        <taxon>Pseudomonadati</taxon>
        <taxon>Pseudomonadota</taxon>
        <taxon>Gammaproteobacteria</taxon>
        <taxon>Enterobacterales</taxon>
        <taxon>Hafniaceae</taxon>
        <taxon>Edwardsiella</taxon>
    </lineage>
</organism>
<evidence type="ECO:0008006" key="4">
    <source>
        <dbReference type="Google" id="ProtNLM"/>
    </source>
</evidence>
<dbReference type="KEGG" id="etd:ETAF_1644"/>
<dbReference type="PROSITE" id="PS51257">
    <property type="entry name" value="PROKAR_LIPOPROTEIN"/>
    <property type="match status" value="1"/>
</dbReference>
<evidence type="ECO:0000313" key="2">
    <source>
        <dbReference type="EMBL" id="ADM41752.1"/>
    </source>
</evidence>
<protein>
    <recommendedName>
        <fullName evidence="4">Lipoprotein</fullName>
    </recommendedName>
</protein>
<keyword evidence="1" id="KW-0732">Signal</keyword>
<dbReference type="PATRIC" id="fig|718251.5.peg.1703"/>
<keyword evidence="3" id="KW-1185">Reference proteome</keyword>
<reference evidence="2 3" key="2">
    <citation type="journal article" date="2011" name="BMC Immunol.">
        <title>Comparison of static immersion and intravenous injection systems for exposure of zebrafish embryos to the natural pathogen Edwardsiella tarda.</title>
        <authorList>
            <person name="van Soest J.J."/>
            <person name="Stockhammer O.W."/>
            <person name="Ordas A."/>
            <person name="Bloemberg G.V."/>
            <person name="Spaink H.P."/>
            <person name="Meijer A.H."/>
        </authorList>
    </citation>
    <scope>NUCLEOTIDE SEQUENCE [LARGE SCALE GENOMIC DNA]</scope>
    <source>
        <strain evidence="2 3">FL6-60</strain>
    </source>
</reference>
<dbReference type="AlphaFoldDB" id="A0A0H3DSZ3"/>
<evidence type="ECO:0000256" key="1">
    <source>
        <dbReference type="SAM" id="SignalP"/>
    </source>
</evidence>
<feature type="signal peptide" evidence="1">
    <location>
        <begin position="1"/>
        <end position="22"/>
    </location>
</feature>
<proteinExistence type="predicted"/>
<dbReference type="HOGENOM" id="CLU_1624533_0_0_6"/>